<organism evidence="1">
    <name type="scientific">Arion vulgaris</name>
    <dbReference type="NCBI Taxonomy" id="1028688"/>
    <lineage>
        <taxon>Eukaryota</taxon>
        <taxon>Metazoa</taxon>
        <taxon>Spiralia</taxon>
        <taxon>Lophotrochozoa</taxon>
        <taxon>Mollusca</taxon>
        <taxon>Gastropoda</taxon>
        <taxon>Heterobranchia</taxon>
        <taxon>Euthyneura</taxon>
        <taxon>Panpulmonata</taxon>
        <taxon>Eupulmonata</taxon>
        <taxon>Stylommatophora</taxon>
        <taxon>Helicina</taxon>
        <taxon>Arionoidea</taxon>
        <taxon>Arionidae</taxon>
        <taxon>Arion</taxon>
    </lineage>
</organism>
<feature type="non-terminal residue" evidence="1">
    <location>
        <position position="1"/>
    </location>
</feature>
<dbReference type="AlphaFoldDB" id="A0A0B6YDQ3"/>
<protein>
    <submittedName>
        <fullName evidence="1">Uncharacterized protein</fullName>
    </submittedName>
</protein>
<proteinExistence type="predicted"/>
<feature type="non-terminal residue" evidence="1">
    <location>
        <position position="72"/>
    </location>
</feature>
<dbReference type="EMBL" id="HACG01007512">
    <property type="protein sequence ID" value="CEK54377.1"/>
    <property type="molecule type" value="Transcribed_RNA"/>
</dbReference>
<sequence length="72" mass="8523">LCRRVVLESNSTVREEFFPSIDSHVYQLQLDTREIIASKCVSCDVGQRNIWAVFLYGLYMHCIPQYSTWYEN</sequence>
<reference evidence="1" key="1">
    <citation type="submission" date="2014-12" db="EMBL/GenBank/DDBJ databases">
        <title>Insight into the proteome of Arion vulgaris.</title>
        <authorList>
            <person name="Aradska J."/>
            <person name="Bulat T."/>
            <person name="Smidak R."/>
            <person name="Sarate P."/>
            <person name="Gangsoo J."/>
            <person name="Sialana F."/>
            <person name="Bilban M."/>
            <person name="Lubec G."/>
        </authorList>
    </citation>
    <scope>NUCLEOTIDE SEQUENCE</scope>
    <source>
        <tissue evidence="1">Skin</tissue>
    </source>
</reference>
<accession>A0A0B6YDQ3</accession>
<gene>
    <name evidence="1" type="primary">ORF22633</name>
</gene>
<evidence type="ECO:0000313" key="1">
    <source>
        <dbReference type="EMBL" id="CEK54377.1"/>
    </source>
</evidence>
<name>A0A0B6YDQ3_9EUPU</name>